<dbReference type="Proteomes" id="UP001732700">
    <property type="component" value="Chromosome 2A"/>
</dbReference>
<dbReference type="EnsemblPlants" id="AVESA.00010b.r2.2AG0261140.1">
    <property type="protein sequence ID" value="AVESA.00010b.r2.2AG0261140.1.CDS"/>
    <property type="gene ID" value="AVESA.00010b.r2.2AG0261140"/>
</dbReference>
<reference evidence="1" key="1">
    <citation type="submission" date="2021-05" db="EMBL/GenBank/DDBJ databases">
        <authorList>
            <person name="Scholz U."/>
            <person name="Mascher M."/>
            <person name="Fiebig A."/>
        </authorList>
    </citation>
    <scope>NUCLEOTIDE SEQUENCE [LARGE SCALE GENOMIC DNA]</scope>
</reference>
<accession>A0ACD5UKC3</accession>
<name>A0ACD5UKC3_AVESA</name>
<evidence type="ECO:0000313" key="1">
    <source>
        <dbReference type="EnsemblPlants" id="AVESA.00010b.r2.2AG0261140.1.CDS"/>
    </source>
</evidence>
<proteinExistence type="predicted"/>
<organism evidence="1 2">
    <name type="scientific">Avena sativa</name>
    <name type="common">Oat</name>
    <dbReference type="NCBI Taxonomy" id="4498"/>
    <lineage>
        <taxon>Eukaryota</taxon>
        <taxon>Viridiplantae</taxon>
        <taxon>Streptophyta</taxon>
        <taxon>Embryophyta</taxon>
        <taxon>Tracheophyta</taxon>
        <taxon>Spermatophyta</taxon>
        <taxon>Magnoliopsida</taxon>
        <taxon>Liliopsida</taxon>
        <taxon>Poales</taxon>
        <taxon>Poaceae</taxon>
        <taxon>BOP clade</taxon>
        <taxon>Pooideae</taxon>
        <taxon>Poodae</taxon>
        <taxon>Poeae</taxon>
        <taxon>Poeae Chloroplast Group 1 (Aveneae type)</taxon>
        <taxon>Aveninae</taxon>
        <taxon>Avena</taxon>
    </lineage>
</organism>
<protein>
    <submittedName>
        <fullName evidence="1">Uncharacterized protein</fullName>
    </submittedName>
</protein>
<reference evidence="1" key="2">
    <citation type="submission" date="2025-09" db="UniProtKB">
        <authorList>
            <consortium name="EnsemblPlants"/>
        </authorList>
    </citation>
    <scope>IDENTIFICATION</scope>
</reference>
<keyword evidence="2" id="KW-1185">Reference proteome</keyword>
<sequence>MSRPSSSSPSLAKSLLSIDTPDTIMDGSNGPSPSISPAPVQRSPLDVDEEYGRAFKSRSFLDLWSHAHHSLSHTFKLSSRPSSGMLDDEAAAAARVEPSCSYTVLDDFVLEPSPEPLARAAGRRRHRRRRVEALLLEYFDVTREACEACSALLAAAGAARRHHLVLRRLLDRLDVDGGDRANAARDALARHVRLDNPLSPASVRLAGFHEAHARCAPLSRRLAAARRRLRRLARAARVARCAAATAVVGASAAAVVAAVVLAAHAVVGIGAAAGLTFCGTKTTRPAARRTSAFENLPLRRHGKRRQVRAGEAAVDAAARGAYIVGRDLDTVSRMVRRAHDELEHGRDMARIAVAAGAQGGERQPLLLQEVAREEEECGEDLRCQLEELEEHACLCLLTINRSRRMVAHEVTTPDVGSPSTDTTTSHE</sequence>
<evidence type="ECO:0000313" key="2">
    <source>
        <dbReference type="Proteomes" id="UP001732700"/>
    </source>
</evidence>